<dbReference type="OrthoDB" id="9793623at2"/>
<organism evidence="2 3">
    <name type="scientific">Lapillicoccus jejuensis</name>
    <dbReference type="NCBI Taxonomy" id="402171"/>
    <lineage>
        <taxon>Bacteria</taxon>
        <taxon>Bacillati</taxon>
        <taxon>Actinomycetota</taxon>
        <taxon>Actinomycetes</taxon>
        <taxon>Micrococcales</taxon>
        <taxon>Intrasporangiaceae</taxon>
        <taxon>Lapillicoccus</taxon>
    </lineage>
</organism>
<evidence type="ECO:0000313" key="2">
    <source>
        <dbReference type="EMBL" id="TQJ08327.1"/>
    </source>
</evidence>
<dbReference type="GO" id="GO:0006950">
    <property type="term" value="P:response to stress"/>
    <property type="evidence" value="ECO:0007669"/>
    <property type="project" value="UniProtKB-ARBA"/>
</dbReference>
<dbReference type="Gene3D" id="3.30.2010.10">
    <property type="entry name" value="Metalloproteases ('zincins'), catalytic domain"/>
    <property type="match status" value="1"/>
</dbReference>
<proteinExistence type="predicted"/>
<comment type="caution">
    <text evidence="2">The sequence shown here is derived from an EMBL/GenBank/DDBJ whole genome shotgun (WGS) entry which is preliminary data.</text>
</comment>
<keyword evidence="3" id="KW-1185">Reference proteome</keyword>
<sequence length="187" mass="20299">MDTSEAMRLADGLVARHGLAGWSVEFDTAVTRAGACHFALRRITLSAPLVRLYSRDQVQEVVLHEIAHALAGADAGHGPRWRRLARELGATGRRCVDPSAPQVEGAWVGTCPAGHRSTRHRRPVRVVSCAVCSPRFDLAHLVEWTHHGAPASAHPRYAAELLALGVLAADRLPVDVRTVRRPRAGAR</sequence>
<protein>
    <submittedName>
        <fullName evidence="2">SprT-like family protein</fullName>
    </submittedName>
</protein>
<name>A0A542DZ18_9MICO</name>
<dbReference type="AlphaFoldDB" id="A0A542DZ18"/>
<dbReference type="Proteomes" id="UP000317893">
    <property type="component" value="Unassembled WGS sequence"/>
</dbReference>
<evidence type="ECO:0000259" key="1">
    <source>
        <dbReference type="SMART" id="SM00731"/>
    </source>
</evidence>
<gene>
    <name evidence="2" type="ORF">FB458_1413</name>
</gene>
<dbReference type="EMBL" id="VFMN01000001">
    <property type="protein sequence ID" value="TQJ08327.1"/>
    <property type="molecule type" value="Genomic_DNA"/>
</dbReference>
<dbReference type="InterPro" id="IPR006640">
    <property type="entry name" value="SprT-like_domain"/>
</dbReference>
<evidence type="ECO:0000313" key="3">
    <source>
        <dbReference type="Proteomes" id="UP000317893"/>
    </source>
</evidence>
<reference evidence="2 3" key="1">
    <citation type="submission" date="2019-06" db="EMBL/GenBank/DDBJ databases">
        <title>Sequencing the genomes of 1000 actinobacteria strains.</title>
        <authorList>
            <person name="Klenk H.-P."/>
        </authorList>
    </citation>
    <scope>NUCLEOTIDE SEQUENCE [LARGE SCALE GENOMIC DNA]</scope>
    <source>
        <strain evidence="2 3">DSM 18607</strain>
    </source>
</reference>
<accession>A0A542DZ18</accession>
<dbReference type="RefSeq" id="WP_141847858.1">
    <property type="nucleotide sequence ID" value="NZ_BAAAPR010000004.1"/>
</dbReference>
<dbReference type="Pfam" id="PF10263">
    <property type="entry name" value="SprT-like"/>
    <property type="match status" value="1"/>
</dbReference>
<feature type="domain" description="SprT-like" evidence="1">
    <location>
        <begin position="1"/>
        <end position="139"/>
    </location>
</feature>
<dbReference type="SMART" id="SM00731">
    <property type="entry name" value="SprT"/>
    <property type="match status" value="1"/>
</dbReference>